<dbReference type="InterPro" id="IPR013088">
    <property type="entry name" value="Znf_NHR/GATA"/>
</dbReference>
<dbReference type="EMBL" id="FNVD01000013">
    <property type="protein sequence ID" value="SEG15670.1"/>
    <property type="molecule type" value="Genomic_DNA"/>
</dbReference>
<dbReference type="OrthoDB" id="9809663at2"/>
<dbReference type="AlphaFoldDB" id="A0A1H5XWA1"/>
<comment type="similarity">
    <text evidence="3">Belongs to the DNA gyrase inhibitor YacG family.</text>
</comment>
<sequence length="60" mass="6693">MNCPICGEKTDPKYRPFCSRRCADLDLGKWLRGAYFIPTDEPPEDGETGSAETGSMGREH</sequence>
<dbReference type="HAMAP" id="MF_00649">
    <property type="entry name" value="DNA_gyrase_inhibitor_YacG"/>
    <property type="match status" value="1"/>
</dbReference>
<proteinExistence type="inferred from homology"/>
<dbReference type="GO" id="GO:0008270">
    <property type="term" value="F:zinc ion binding"/>
    <property type="evidence" value="ECO:0007669"/>
    <property type="project" value="UniProtKB-UniRule"/>
</dbReference>
<keyword evidence="1 3" id="KW-0479">Metal-binding</keyword>
<gene>
    <name evidence="3" type="primary">yacG</name>
    <name evidence="5" type="ORF">SAMN05421751_1134</name>
</gene>
<feature type="binding site" evidence="3">
    <location>
        <position position="18"/>
    </location>
    <ligand>
        <name>Zn(2+)</name>
        <dbReference type="ChEBI" id="CHEBI:29105"/>
    </ligand>
</feature>
<dbReference type="Pfam" id="PF03884">
    <property type="entry name" value="YacG"/>
    <property type="match status" value="1"/>
</dbReference>
<dbReference type="Gene3D" id="3.30.50.10">
    <property type="entry name" value="Erythroid Transcription Factor GATA-1, subunit A"/>
    <property type="match status" value="1"/>
</dbReference>
<accession>A0A1H5XWA1</accession>
<dbReference type="Proteomes" id="UP000236742">
    <property type="component" value="Unassembled WGS sequence"/>
</dbReference>
<dbReference type="GO" id="GO:0008657">
    <property type="term" value="F:DNA topoisomerase type II (double strand cut, ATP-hydrolyzing) inhibitor activity"/>
    <property type="evidence" value="ECO:0007669"/>
    <property type="project" value="UniProtKB-UniRule"/>
</dbReference>
<evidence type="ECO:0000256" key="3">
    <source>
        <dbReference type="HAMAP-Rule" id="MF_00649"/>
    </source>
</evidence>
<dbReference type="SUPFAM" id="SSF57716">
    <property type="entry name" value="Glucocorticoid receptor-like (DNA-binding domain)"/>
    <property type="match status" value="1"/>
</dbReference>
<organism evidence="5 6">
    <name type="scientific">Jhaorihella thermophila</name>
    <dbReference type="NCBI Taxonomy" id="488547"/>
    <lineage>
        <taxon>Bacteria</taxon>
        <taxon>Pseudomonadati</taxon>
        <taxon>Pseudomonadota</taxon>
        <taxon>Alphaproteobacteria</taxon>
        <taxon>Rhodobacterales</taxon>
        <taxon>Paracoccaceae</taxon>
        <taxon>Jhaorihella</taxon>
    </lineage>
</organism>
<reference evidence="5 6" key="1">
    <citation type="submission" date="2016-10" db="EMBL/GenBank/DDBJ databases">
        <authorList>
            <person name="de Groot N.N."/>
        </authorList>
    </citation>
    <scope>NUCLEOTIDE SEQUENCE [LARGE SCALE GENOMIC DNA]</scope>
    <source>
        <strain evidence="5 6">DSM 23413</strain>
    </source>
</reference>
<feature type="region of interest" description="Disordered" evidence="4">
    <location>
        <begin position="36"/>
        <end position="60"/>
    </location>
</feature>
<dbReference type="RefSeq" id="WP_104008719.1">
    <property type="nucleotide sequence ID" value="NZ_FNVD01000013.1"/>
</dbReference>
<dbReference type="PANTHER" id="PTHR36150:SF1">
    <property type="entry name" value="DNA GYRASE INHIBITOR YACG"/>
    <property type="match status" value="1"/>
</dbReference>
<dbReference type="PANTHER" id="PTHR36150">
    <property type="entry name" value="DNA GYRASE INHIBITOR YACG"/>
    <property type="match status" value="1"/>
</dbReference>
<keyword evidence="6" id="KW-1185">Reference proteome</keyword>
<evidence type="ECO:0000256" key="1">
    <source>
        <dbReference type="ARBA" id="ARBA00022723"/>
    </source>
</evidence>
<comment type="cofactor">
    <cofactor evidence="3">
        <name>Zn(2+)</name>
        <dbReference type="ChEBI" id="CHEBI:29105"/>
    </cofactor>
    <text evidence="3">Binds 1 zinc ion.</text>
</comment>
<evidence type="ECO:0000256" key="2">
    <source>
        <dbReference type="ARBA" id="ARBA00022833"/>
    </source>
</evidence>
<dbReference type="InterPro" id="IPR005584">
    <property type="entry name" value="DNA_gyrase_inhibitor_YacG"/>
</dbReference>
<feature type="binding site" evidence="3">
    <location>
        <position position="6"/>
    </location>
    <ligand>
        <name>Zn(2+)</name>
        <dbReference type="ChEBI" id="CHEBI:29105"/>
    </ligand>
</feature>
<evidence type="ECO:0000313" key="6">
    <source>
        <dbReference type="Proteomes" id="UP000236742"/>
    </source>
</evidence>
<dbReference type="GO" id="GO:0006355">
    <property type="term" value="P:regulation of DNA-templated transcription"/>
    <property type="evidence" value="ECO:0007669"/>
    <property type="project" value="InterPro"/>
</dbReference>
<comment type="function">
    <text evidence="3">Inhibits all the catalytic activities of DNA gyrase by preventing its interaction with DNA. Acts by binding directly to the C-terminal domain of GyrB, which probably disrupts DNA binding by the gyrase.</text>
</comment>
<keyword evidence="2 3" id="KW-0862">Zinc</keyword>
<protein>
    <recommendedName>
        <fullName evidence="3">DNA gyrase inhibitor YacG</fullName>
    </recommendedName>
</protein>
<evidence type="ECO:0000256" key="4">
    <source>
        <dbReference type="SAM" id="MobiDB-lite"/>
    </source>
</evidence>
<comment type="subunit">
    <text evidence="3">Interacts with GyrB.</text>
</comment>
<feature type="binding site" evidence="3">
    <location>
        <position position="3"/>
    </location>
    <ligand>
        <name>Zn(2+)</name>
        <dbReference type="ChEBI" id="CHEBI:29105"/>
    </ligand>
</feature>
<name>A0A1H5XWA1_9RHOB</name>
<feature type="binding site" evidence="3">
    <location>
        <position position="22"/>
    </location>
    <ligand>
        <name>Zn(2+)</name>
        <dbReference type="ChEBI" id="CHEBI:29105"/>
    </ligand>
</feature>
<evidence type="ECO:0000313" key="5">
    <source>
        <dbReference type="EMBL" id="SEG15670.1"/>
    </source>
</evidence>